<dbReference type="SMART" id="SM00165">
    <property type="entry name" value="UBA"/>
    <property type="match status" value="2"/>
</dbReference>
<comment type="similarity">
    <text evidence="1">Belongs to the RAD23 family.</text>
</comment>
<comment type="subcellular location">
    <subcellularLocation>
        <location evidence="1">Nucleus</location>
    </subcellularLocation>
    <subcellularLocation>
        <location evidence="1">Cytoplasm</location>
    </subcellularLocation>
</comment>
<keyword evidence="1" id="KW-0539">Nucleus</keyword>
<comment type="function">
    <text evidence="1">Multiubiquitin chain receptor involved in modulation of proteasomal degradation. Involved in nucleotide excision repair.</text>
</comment>
<dbReference type="InterPro" id="IPR036353">
    <property type="entry name" value="XPC-bd_sf"/>
</dbReference>
<dbReference type="VEuPathDB" id="VectorBase:AAQUA_004492"/>
<dbReference type="FunFam" id="1.10.8.10:FF:000002">
    <property type="entry name" value="UV excision repair protein RAD23 homolog"/>
    <property type="match status" value="1"/>
</dbReference>
<dbReference type="PROSITE" id="PS50030">
    <property type="entry name" value="UBA"/>
    <property type="match status" value="2"/>
</dbReference>
<feature type="domain" description="UBA" evidence="2">
    <location>
        <begin position="1"/>
        <end position="29"/>
    </location>
</feature>
<evidence type="ECO:0000256" key="1">
    <source>
        <dbReference type="RuleBase" id="RU367049"/>
    </source>
</evidence>
<dbReference type="PANTHER" id="PTHR10621:SF0">
    <property type="entry name" value="UV EXCISION REPAIR PROTEIN RAD23"/>
    <property type="match status" value="1"/>
</dbReference>
<evidence type="ECO:0000313" key="3">
    <source>
        <dbReference type="EMBL" id="JAA99234.1"/>
    </source>
</evidence>
<dbReference type="InterPro" id="IPR015360">
    <property type="entry name" value="XPC-bd"/>
</dbReference>
<keyword evidence="1" id="KW-0963">Cytoplasm</keyword>
<dbReference type="Pfam" id="PF00627">
    <property type="entry name" value="UBA"/>
    <property type="match status" value="1"/>
</dbReference>
<keyword evidence="1" id="KW-0234">DNA repair</keyword>
<dbReference type="GO" id="GO:0005829">
    <property type="term" value="C:cytosol"/>
    <property type="evidence" value="ECO:0007669"/>
    <property type="project" value="TreeGrafter"/>
</dbReference>
<dbReference type="GO" id="GO:0005654">
    <property type="term" value="C:nucleoplasm"/>
    <property type="evidence" value="ECO:0007669"/>
    <property type="project" value="TreeGrafter"/>
</dbReference>
<dbReference type="PRINTS" id="PR01839">
    <property type="entry name" value="RAD23PROTEIN"/>
</dbReference>
<accession>T1DHH0</accession>
<dbReference type="InterPro" id="IPR015940">
    <property type="entry name" value="UBA"/>
</dbReference>
<dbReference type="SUPFAM" id="SSF101238">
    <property type="entry name" value="XPC-binding domain"/>
    <property type="match status" value="1"/>
</dbReference>
<keyword evidence="1" id="KW-0227">DNA damage</keyword>
<dbReference type="Gene3D" id="1.10.8.10">
    <property type="entry name" value="DNA helicase RuvA subunit, C-terminal domain"/>
    <property type="match status" value="2"/>
</dbReference>
<dbReference type="GO" id="GO:0070628">
    <property type="term" value="F:proteasome binding"/>
    <property type="evidence" value="ECO:0007669"/>
    <property type="project" value="TreeGrafter"/>
</dbReference>
<dbReference type="Gene3D" id="1.10.10.540">
    <property type="entry name" value="XPC-binding domain"/>
    <property type="match status" value="1"/>
</dbReference>
<dbReference type="SUPFAM" id="SSF46934">
    <property type="entry name" value="UBA-like"/>
    <property type="match status" value="2"/>
</dbReference>
<sequence>MGYSENSVIIALDICSNNREAAVEYLMDDASDRSSDLFEFSPSGVPPPSPGAPGLGVAGLQAIDAAGAAGNERPLAFLRENPVFFEMKRLLQEDPNLLPYLMHRIQYSNPNLMRIIAENQEEFLAMLNENSDVTPAAQELESIAAAMVNSLTPSDMDAIDRLKALGYPEHLVIQAYIACERDEYKAAEFLVSQNLEDED</sequence>
<dbReference type="GO" id="GO:0006289">
    <property type="term" value="P:nucleotide-excision repair"/>
    <property type="evidence" value="ECO:0007669"/>
    <property type="project" value="UniProtKB-UniRule"/>
</dbReference>
<dbReference type="Pfam" id="PF09280">
    <property type="entry name" value="XPC-binding"/>
    <property type="match status" value="1"/>
</dbReference>
<feature type="domain" description="UBA" evidence="2">
    <location>
        <begin position="153"/>
        <end position="193"/>
    </location>
</feature>
<dbReference type="InterPro" id="IPR004806">
    <property type="entry name" value="Rad23"/>
</dbReference>
<proteinExistence type="evidence at transcript level"/>
<dbReference type="InterPro" id="IPR009060">
    <property type="entry name" value="UBA-like_sf"/>
</dbReference>
<name>T1DHH0_ANOAQ</name>
<protein>
    <recommendedName>
        <fullName evidence="1">UV excision repair protein RAD23</fullName>
    </recommendedName>
</protein>
<dbReference type="GO" id="GO:0003684">
    <property type="term" value="F:damaged DNA binding"/>
    <property type="evidence" value="ECO:0007669"/>
    <property type="project" value="UniProtKB-UniRule"/>
</dbReference>
<organism evidence="3">
    <name type="scientific">Anopheles aquasalis</name>
    <name type="common">Malaria mosquito</name>
    <dbReference type="NCBI Taxonomy" id="42839"/>
    <lineage>
        <taxon>Eukaryota</taxon>
        <taxon>Metazoa</taxon>
        <taxon>Ecdysozoa</taxon>
        <taxon>Arthropoda</taxon>
        <taxon>Hexapoda</taxon>
        <taxon>Insecta</taxon>
        <taxon>Pterygota</taxon>
        <taxon>Neoptera</taxon>
        <taxon>Endopterygota</taxon>
        <taxon>Diptera</taxon>
        <taxon>Nematocera</taxon>
        <taxon>Culicoidea</taxon>
        <taxon>Culicidae</taxon>
        <taxon>Anophelinae</taxon>
        <taxon>Anopheles</taxon>
    </lineage>
</organism>
<dbReference type="GO" id="GO:0043161">
    <property type="term" value="P:proteasome-mediated ubiquitin-dependent protein catabolic process"/>
    <property type="evidence" value="ECO:0007669"/>
    <property type="project" value="UniProtKB-UniRule"/>
</dbReference>
<dbReference type="PANTHER" id="PTHR10621">
    <property type="entry name" value="UV EXCISION REPAIR PROTEIN RAD23"/>
    <property type="match status" value="1"/>
</dbReference>
<evidence type="ECO:0000259" key="2">
    <source>
        <dbReference type="PROSITE" id="PS50030"/>
    </source>
</evidence>
<dbReference type="AlphaFoldDB" id="T1DHH0"/>
<reference evidence="3" key="1">
    <citation type="submission" date="2013-07" db="EMBL/GenBank/DDBJ databases">
        <title>Transcriptome sequencing and developmental regulation of gene expression in Anopheles aquasalis.</title>
        <authorList>
            <consortium name="Brazilian Malaria Network (MCT/CNPq/MS/SCTIE/DECIT/PRONEX 555648/2009-5) and Research Network on Bioactive Molecules from Arthropod Vectors (NAP-MOBIARVE"/>
            <consortium name="University of Sao Paulo)"/>
            <person name="Marinotti O."/>
            <person name="Ribeiro J.M.C."/>
            <person name="Costa-da-Silva A.L."/>
            <person name="Silva M.C.P."/>
            <person name="Lopes A.R."/>
            <person name="Barros M.S."/>
            <person name="Sa-Nunes A."/>
            <person name="Konjin B.B."/>
            <person name="Carvalho E."/>
            <person name="Suesdek L."/>
            <person name="Silva-Neto M.A.C."/>
            <person name="Capurro M.L."/>
        </authorList>
    </citation>
    <scope>NUCLEOTIDE SEQUENCE</scope>
    <source>
        <tissue evidence="3">Whole body</tissue>
    </source>
</reference>
<dbReference type="GO" id="GO:0043130">
    <property type="term" value="F:ubiquitin binding"/>
    <property type="evidence" value="ECO:0007669"/>
    <property type="project" value="UniProtKB-UniRule"/>
</dbReference>
<dbReference type="EMBL" id="GAMD01002356">
    <property type="protein sequence ID" value="JAA99234.1"/>
    <property type="molecule type" value="mRNA"/>
</dbReference>
<dbReference type="GO" id="GO:0031593">
    <property type="term" value="F:polyubiquitin modification-dependent protein binding"/>
    <property type="evidence" value="ECO:0007669"/>
    <property type="project" value="UniProtKB-UniRule"/>
</dbReference>